<dbReference type="InterPro" id="IPR040382">
    <property type="entry name" value="NOL10/Enp2"/>
</dbReference>
<dbReference type="Pfam" id="PF08159">
    <property type="entry name" value="NUC153"/>
    <property type="match status" value="1"/>
</dbReference>
<dbReference type="InterPro" id="IPR015943">
    <property type="entry name" value="WD40/YVTN_repeat-like_dom_sf"/>
</dbReference>
<name>A0ABY7FU25_MYAAR</name>
<dbReference type="SUPFAM" id="SSF50978">
    <property type="entry name" value="WD40 repeat-like"/>
    <property type="match status" value="1"/>
</dbReference>
<feature type="region of interest" description="Disordered" evidence="6">
    <location>
        <begin position="491"/>
        <end position="597"/>
    </location>
</feature>
<comment type="subcellular location">
    <subcellularLocation>
        <location evidence="1">Nucleus</location>
        <location evidence="1">Nucleolus</location>
    </subcellularLocation>
</comment>
<keyword evidence="11" id="KW-1185">Reference proteome</keyword>
<protein>
    <submittedName>
        <fullName evidence="10">NOL10-like protein</fullName>
    </submittedName>
</protein>
<feature type="domain" description="Nucleolar protein 10-like N-terminal" evidence="9">
    <location>
        <begin position="51"/>
        <end position="222"/>
    </location>
</feature>
<evidence type="ECO:0000256" key="6">
    <source>
        <dbReference type="SAM" id="MobiDB-lite"/>
    </source>
</evidence>
<evidence type="ECO:0000256" key="3">
    <source>
        <dbReference type="ARBA" id="ARBA00022574"/>
    </source>
</evidence>
<feature type="domain" description="Nucleolar protein 10-like second" evidence="8">
    <location>
        <begin position="341"/>
        <end position="389"/>
    </location>
</feature>
<dbReference type="Gene3D" id="2.130.10.10">
    <property type="entry name" value="YVTN repeat-like/Quinoprotein amine dehydrogenase"/>
    <property type="match status" value="1"/>
</dbReference>
<feature type="domain" description="Nucleolar protein 10-like N-terminal" evidence="9">
    <location>
        <begin position="258"/>
        <end position="340"/>
    </location>
</feature>
<dbReference type="EMBL" id="CP111024">
    <property type="protein sequence ID" value="WAR24779.1"/>
    <property type="molecule type" value="Genomic_DNA"/>
</dbReference>
<evidence type="ECO:0000259" key="8">
    <source>
        <dbReference type="Pfam" id="PF23097"/>
    </source>
</evidence>
<evidence type="ECO:0000256" key="2">
    <source>
        <dbReference type="ARBA" id="ARBA00005264"/>
    </source>
</evidence>
<comment type="similarity">
    <text evidence="2">Belongs to the WD repeat NOL10/ENP2 family.</text>
</comment>
<evidence type="ECO:0000256" key="1">
    <source>
        <dbReference type="ARBA" id="ARBA00004604"/>
    </source>
</evidence>
<feature type="domain" description="NUC153" evidence="7">
    <location>
        <begin position="452"/>
        <end position="479"/>
    </location>
</feature>
<proteinExistence type="inferred from homology"/>
<dbReference type="PANTHER" id="PTHR14927">
    <property type="entry name" value="NUCLEOLAR PROTEIN 10"/>
    <property type="match status" value="1"/>
</dbReference>
<evidence type="ECO:0000259" key="7">
    <source>
        <dbReference type="Pfam" id="PF08159"/>
    </source>
</evidence>
<evidence type="ECO:0000256" key="5">
    <source>
        <dbReference type="ARBA" id="ARBA00023242"/>
    </source>
</evidence>
<keyword evidence="5" id="KW-0539">Nucleus</keyword>
<evidence type="ECO:0000256" key="4">
    <source>
        <dbReference type="ARBA" id="ARBA00022737"/>
    </source>
</evidence>
<accession>A0ABY7FU25</accession>
<evidence type="ECO:0000313" key="10">
    <source>
        <dbReference type="EMBL" id="WAR24779.1"/>
    </source>
</evidence>
<keyword evidence="3" id="KW-0853">WD repeat</keyword>
<evidence type="ECO:0000313" key="11">
    <source>
        <dbReference type="Proteomes" id="UP001164746"/>
    </source>
</evidence>
<feature type="non-terminal residue" evidence="10">
    <location>
        <position position="597"/>
    </location>
</feature>
<dbReference type="InterPro" id="IPR036322">
    <property type="entry name" value="WD40_repeat_dom_sf"/>
</dbReference>
<sequence>RITIAPYKTGHGKCFGFDFLNIYNFCCENAGLGAQQCQDIQLKRRKIATRDIQKRIELIQDFDMPTVSHCIQVSPDGQYIYVAGTYKPRVRCYDVHQLSMKFERGLDSDVLQFQFLSEDYTKIAFLQCDRYIEFHSQYGRYYRTRIPKYGRDLAYHSASCDLYVASVSPEVYRINLEQGRFLNPLTTSGKEVKCCEFNDQHHLLACGTSEGHVECFDPRVPAITALKFRNGLELGVGTSTGHYELPIKRIMFHDAMDLVLSMDSKILKLWDRNNGKAYTAIEPGVNLNDMCMVPGSGLVFMANEAQKVLSYYLPSLGTAPRWCSFLDNLTEELEESAGTTVYDDYKFVTRRELEDLGLAHLIGSNLLRAYMHGFFLDMRLYHKAKSIAEPFAFDQYRKQKIREKIDAERANRVTVKKLPKVNKELAEKLIDVEDEIVAKKTEKRAGMTLLKDSRFSDMFSNPDFQIEKESEEYKLLNPVVAKLDRARKTKQAKLDQQFQEMQERKSDRATGSKPRFYEIKEGQEYGKSSNEKKVNKEKKMSLAERLEQSGDTGKKEIRKESEQKVHMAERKKVRRSAGAITKGIKERPKFWMGQRVK</sequence>
<dbReference type="Pfam" id="PF23098">
    <property type="entry name" value="Beta-prop_NOL10_N"/>
    <property type="match status" value="2"/>
</dbReference>
<evidence type="ECO:0000259" key="9">
    <source>
        <dbReference type="Pfam" id="PF23098"/>
    </source>
</evidence>
<dbReference type="PANTHER" id="PTHR14927:SF0">
    <property type="entry name" value="NUCLEOLAR PROTEIN 10"/>
    <property type="match status" value="1"/>
</dbReference>
<dbReference type="Pfam" id="PF23097">
    <property type="entry name" value="NOL10_2nd"/>
    <property type="match status" value="1"/>
</dbReference>
<dbReference type="InterPro" id="IPR056551">
    <property type="entry name" value="Beta-prop_NOL10_N"/>
</dbReference>
<feature type="compositionally biased region" description="Basic and acidic residues" evidence="6">
    <location>
        <begin position="501"/>
        <end position="570"/>
    </location>
</feature>
<reference evidence="10" key="1">
    <citation type="submission" date="2022-11" db="EMBL/GenBank/DDBJ databases">
        <title>Centuries of genome instability and evolution in soft-shell clam transmissible cancer (bioRxiv).</title>
        <authorList>
            <person name="Hart S.F.M."/>
            <person name="Yonemitsu M.A."/>
            <person name="Giersch R.M."/>
            <person name="Beal B.F."/>
            <person name="Arriagada G."/>
            <person name="Davis B.W."/>
            <person name="Ostrander E.A."/>
            <person name="Goff S.P."/>
            <person name="Metzger M.J."/>
        </authorList>
    </citation>
    <scope>NUCLEOTIDE SEQUENCE</scope>
    <source>
        <strain evidence="10">MELC-2E11</strain>
        <tissue evidence="10">Siphon/mantle</tissue>
    </source>
</reference>
<gene>
    <name evidence="10" type="ORF">MAR_038448</name>
</gene>
<organism evidence="10 11">
    <name type="scientific">Mya arenaria</name>
    <name type="common">Soft-shell clam</name>
    <dbReference type="NCBI Taxonomy" id="6604"/>
    <lineage>
        <taxon>Eukaryota</taxon>
        <taxon>Metazoa</taxon>
        <taxon>Spiralia</taxon>
        <taxon>Lophotrochozoa</taxon>
        <taxon>Mollusca</taxon>
        <taxon>Bivalvia</taxon>
        <taxon>Autobranchia</taxon>
        <taxon>Heteroconchia</taxon>
        <taxon>Euheterodonta</taxon>
        <taxon>Imparidentia</taxon>
        <taxon>Neoheterodontei</taxon>
        <taxon>Myida</taxon>
        <taxon>Myoidea</taxon>
        <taxon>Myidae</taxon>
        <taxon>Mya</taxon>
    </lineage>
</organism>
<dbReference type="InterPro" id="IPR056550">
    <property type="entry name" value="NOL10_2nd"/>
</dbReference>
<dbReference type="InterPro" id="IPR012580">
    <property type="entry name" value="NUC153"/>
</dbReference>
<keyword evidence="4" id="KW-0677">Repeat</keyword>
<dbReference type="Proteomes" id="UP001164746">
    <property type="component" value="Chromosome 13"/>
</dbReference>